<keyword evidence="3" id="KW-1185">Reference proteome</keyword>
<evidence type="ECO:0000259" key="1">
    <source>
        <dbReference type="PROSITE" id="PS50802"/>
    </source>
</evidence>
<dbReference type="InterPro" id="IPR003323">
    <property type="entry name" value="OTU_dom"/>
</dbReference>
<dbReference type="PROSITE" id="PS50802">
    <property type="entry name" value="OTU"/>
    <property type="match status" value="1"/>
</dbReference>
<name>A0A0C9VZU5_SPHS4</name>
<organism evidence="2 3">
    <name type="scientific">Sphaerobolus stellatus (strain SS14)</name>
    <dbReference type="NCBI Taxonomy" id="990650"/>
    <lineage>
        <taxon>Eukaryota</taxon>
        <taxon>Fungi</taxon>
        <taxon>Dikarya</taxon>
        <taxon>Basidiomycota</taxon>
        <taxon>Agaricomycotina</taxon>
        <taxon>Agaricomycetes</taxon>
        <taxon>Phallomycetidae</taxon>
        <taxon>Geastrales</taxon>
        <taxon>Sphaerobolaceae</taxon>
        <taxon>Sphaerobolus</taxon>
    </lineage>
</organism>
<feature type="domain" description="OTU" evidence="1">
    <location>
        <begin position="1"/>
        <end position="87"/>
    </location>
</feature>
<dbReference type="GO" id="GO:0016579">
    <property type="term" value="P:protein deubiquitination"/>
    <property type="evidence" value="ECO:0007669"/>
    <property type="project" value="TreeGrafter"/>
</dbReference>
<sequence length="93" mass="10390">MTMADFQKYCATIRDTGAWGGEPEILALSRAYNVPIHVVQRGTPSIVVHSPQHSDIQASSSNGRAVRISYHRRMYGLGEHYNSLWPKARPVPV</sequence>
<proteinExistence type="predicted"/>
<dbReference type="Proteomes" id="UP000054279">
    <property type="component" value="Unassembled WGS sequence"/>
</dbReference>
<accession>A0A0C9VZU5</accession>
<dbReference type="OrthoDB" id="415023at2759"/>
<dbReference type="SUPFAM" id="SSF54001">
    <property type="entry name" value="Cysteine proteinases"/>
    <property type="match status" value="1"/>
</dbReference>
<dbReference type="Pfam" id="PF02338">
    <property type="entry name" value="OTU"/>
    <property type="match status" value="1"/>
</dbReference>
<dbReference type="CDD" id="cd22748">
    <property type="entry name" value="OTU_OTUD6-like"/>
    <property type="match status" value="1"/>
</dbReference>
<dbReference type="Gene3D" id="3.90.70.80">
    <property type="match status" value="1"/>
</dbReference>
<evidence type="ECO:0000313" key="2">
    <source>
        <dbReference type="EMBL" id="KIJ44111.1"/>
    </source>
</evidence>
<dbReference type="InterPro" id="IPR038765">
    <property type="entry name" value="Papain-like_cys_pep_sf"/>
</dbReference>
<dbReference type="EMBL" id="KN837119">
    <property type="protein sequence ID" value="KIJ44111.1"/>
    <property type="molecule type" value="Genomic_DNA"/>
</dbReference>
<dbReference type="AlphaFoldDB" id="A0A0C9VZU5"/>
<dbReference type="HOGENOM" id="CLU_177894_0_0_1"/>
<evidence type="ECO:0000313" key="3">
    <source>
        <dbReference type="Proteomes" id="UP000054279"/>
    </source>
</evidence>
<reference evidence="2 3" key="1">
    <citation type="submission" date="2014-06" db="EMBL/GenBank/DDBJ databases">
        <title>Evolutionary Origins and Diversification of the Mycorrhizal Mutualists.</title>
        <authorList>
            <consortium name="DOE Joint Genome Institute"/>
            <consortium name="Mycorrhizal Genomics Consortium"/>
            <person name="Kohler A."/>
            <person name="Kuo A."/>
            <person name="Nagy L.G."/>
            <person name="Floudas D."/>
            <person name="Copeland A."/>
            <person name="Barry K.W."/>
            <person name="Cichocki N."/>
            <person name="Veneault-Fourrey C."/>
            <person name="LaButti K."/>
            <person name="Lindquist E.A."/>
            <person name="Lipzen A."/>
            <person name="Lundell T."/>
            <person name="Morin E."/>
            <person name="Murat C."/>
            <person name="Riley R."/>
            <person name="Ohm R."/>
            <person name="Sun H."/>
            <person name="Tunlid A."/>
            <person name="Henrissat B."/>
            <person name="Grigoriev I.V."/>
            <person name="Hibbett D.S."/>
            <person name="Martin F."/>
        </authorList>
    </citation>
    <scope>NUCLEOTIDE SEQUENCE [LARGE SCALE GENOMIC DNA]</scope>
    <source>
        <strain evidence="2 3">SS14</strain>
    </source>
</reference>
<dbReference type="InterPro" id="IPR050704">
    <property type="entry name" value="Peptidase_C85-like"/>
</dbReference>
<dbReference type="PANTHER" id="PTHR12419:SF10">
    <property type="entry name" value="DEUBIQUITINASE OTUD6B"/>
    <property type="match status" value="1"/>
</dbReference>
<dbReference type="GO" id="GO:0004843">
    <property type="term" value="F:cysteine-type deubiquitinase activity"/>
    <property type="evidence" value="ECO:0007669"/>
    <property type="project" value="TreeGrafter"/>
</dbReference>
<gene>
    <name evidence="2" type="ORF">M422DRAFT_252605</name>
</gene>
<dbReference type="PANTHER" id="PTHR12419">
    <property type="entry name" value="OTU DOMAIN CONTAINING PROTEIN"/>
    <property type="match status" value="1"/>
</dbReference>
<protein>
    <recommendedName>
        <fullName evidence="1">OTU domain-containing protein</fullName>
    </recommendedName>
</protein>